<sequence length="145" mass="16324">MTSIPVLAFGSIIFHTRTDSPDWPPWPCYRSEVIWRHTGPTARSRTGSPRGLETGSSSHPYHTLITVCERCIIEMVATRMLALLLTFQHLSVSVLQFYFSRRGPRMTPSVLWSGSASVLRCLVSVRVRSDVRVLVCTLEIVIQGH</sequence>
<evidence type="ECO:0000313" key="1">
    <source>
        <dbReference type="EMBL" id="KDR17758.1"/>
    </source>
</evidence>
<evidence type="ECO:0000313" key="2">
    <source>
        <dbReference type="Proteomes" id="UP000027135"/>
    </source>
</evidence>
<proteinExistence type="predicted"/>
<dbReference type="Proteomes" id="UP000027135">
    <property type="component" value="Unassembled WGS sequence"/>
</dbReference>
<dbReference type="EMBL" id="KK852720">
    <property type="protein sequence ID" value="KDR17758.1"/>
    <property type="molecule type" value="Genomic_DNA"/>
</dbReference>
<dbReference type="InParanoid" id="A0A067R5X9"/>
<gene>
    <name evidence="1" type="ORF">L798_07499</name>
</gene>
<dbReference type="AlphaFoldDB" id="A0A067R5X9"/>
<name>A0A067R5X9_ZOONE</name>
<reference evidence="1 2" key="1">
    <citation type="journal article" date="2014" name="Nat. Commun.">
        <title>Molecular traces of alternative social organization in a termite genome.</title>
        <authorList>
            <person name="Terrapon N."/>
            <person name="Li C."/>
            <person name="Robertson H.M."/>
            <person name="Ji L."/>
            <person name="Meng X."/>
            <person name="Booth W."/>
            <person name="Chen Z."/>
            <person name="Childers C.P."/>
            <person name="Glastad K.M."/>
            <person name="Gokhale K."/>
            <person name="Gowin J."/>
            <person name="Gronenberg W."/>
            <person name="Hermansen R.A."/>
            <person name="Hu H."/>
            <person name="Hunt B.G."/>
            <person name="Huylmans A.K."/>
            <person name="Khalil S.M."/>
            <person name="Mitchell R.D."/>
            <person name="Munoz-Torres M.C."/>
            <person name="Mustard J.A."/>
            <person name="Pan H."/>
            <person name="Reese J.T."/>
            <person name="Scharf M.E."/>
            <person name="Sun F."/>
            <person name="Vogel H."/>
            <person name="Xiao J."/>
            <person name="Yang W."/>
            <person name="Yang Z."/>
            <person name="Yang Z."/>
            <person name="Zhou J."/>
            <person name="Zhu J."/>
            <person name="Brent C.S."/>
            <person name="Elsik C.G."/>
            <person name="Goodisman M.A."/>
            <person name="Liberles D.A."/>
            <person name="Roe R.M."/>
            <person name="Vargo E.L."/>
            <person name="Vilcinskas A."/>
            <person name="Wang J."/>
            <person name="Bornberg-Bauer E."/>
            <person name="Korb J."/>
            <person name="Zhang G."/>
            <person name="Liebig J."/>
        </authorList>
    </citation>
    <scope>NUCLEOTIDE SEQUENCE [LARGE SCALE GENOMIC DNA]</scope>
    <source>
        <tissue evidence="1">Whole organism</tissue>
    </source>
</reference>
<keyword evidence="2" id="KW-1185">Reference proteome</keyword>
<accession>A0A067R5X9</accession>
<protein>
    <submittedName>
        <fullName evidence="1">Uncharacterized protein</fullName>
    </submittedName>
</protein>
<organism evidence="1 2">
    <name type="scientific">Zootermopsis nevadensis</name>
    <name type="common">Dampwood termite</name>
    <dbReference type="NCBI Taxonomy" id="136037"/>
    <lineage>
        <taxon>Eukaryota</taxon>
        <taxon>Metazoa</taxon>
        <taxon>Ecdysozoa</taxon>
        <taxon>Arthropoda</taxon>
        <taxon>Hexapoda</taxon>
        <taxon>Insecta</taxon>
        <taxon>Pterygota</taxon>
        <taxon>Neoptera</taxon>
        <taxon>Polyneoptera</taxon>
        <taxon>Dictyoptera</taxon>
        <taxon>Blattodea</taxon>
        <taxon>Blattoidea</taxon>
        <taxon>Termitoidae</taxon>
        <taxon>Termopsidae</taxon>
        <taxon>Zootermopsis</taxon>
    </lineage>
</organism>